<evidence type="ECO:0000256" key="1">
    <source>
        <dbReference type="SAM" id="MobiDB-lite"/>
    </source>
</evidence>
<gene>
    <name evidence="3" type="ORF">SAMN05445850_2546</name>
</gene>
<evidence type="ECO:0000256" key="2">
    <source>
        <dbReference type="SAM" id="Phobius"/>
    </source>
</evidence>
<keyword evidence="2" id="KW-0472">Membrane</keyword>
<dbReference type="EMBL" id="FNKX01000001">
    <property type="protein sequence ID" value="SDR03795.1"/>
    <property type="molecule type" value="Genomic_DNA"/>
</dbReference>
<keyword evidence="4" id="KW-1185">Reference proteome</keyword>
<protein>
    <submittedName>
        <fullName evidence="3">Uncharacterized protein</fullName>
    </submittedName>
</protein>
<keyword evidence="2" id="KW-0812">Transmembrane</keyword>
<dbReference type="Proteomes" id="UP000199365">
    <property type="component" value="Unassembled WGS sequence"/>
</dbReference>
<feature type="compositionally biased region" description="Basic and acidic residues" evidence="1">
    <location>
        <begin position="1"/>
        <end position="19"/>
    </location>
</feature>
<feature type="region of interest" description="Disordered" evidence="1">
    <location>
        <begin position="1"/>
        <end position="22"/>
    </location>
</feature>
<sequence length="69" mass="7755">MGSHRSAEELSRSGRRLFDGETPEGAATARVIVGVMLYLYTVVWRTMCRWPAVIMTRKGCPHITEEACL</sequence>
<accession>A0A1H1FSF4</accession>
<organism evidence="3 4">
    <name type="scientific">Paraburkholderia tuberum</name>
    <dbReference type="NCBI Taxonomy" id="157910"/>
    <lineage>
        <taxon>Bacteria</taxon>
        <taxon>Pseudomonadati</taxon>
        <taxon>Pseudomonadota</taxon>
        <taxon>Betaproteobacteria</taxon>
        <taxon>Burkholderiales</taxon>
        <taxon>Burkholderiaceae</taxon>
        <taxon>Paraburkholderia</taxon>
    </lineage>
</organism>
<dbReference type="AlphaFoldDB" id="A0A1H1FSF4"/>
<feature type="transmembrane region" description="Helical" evidence="2">
    <location>
        <begin position="27"/>
        <end position="48"/>
    </location>
</feature>
<dbReference type="STRING" id="157910.SAMN05445850_2546"/>
<evidence type="ECO:0000313" key="4">
    <source>
        <dbReference type="Proteomes" id="UP000199365"/>
    </source>
</evidence>
<proteinExistence type="predicted"/>
<reference evidence="4" key="1">
    <citation type="submission" date="2016-10" db="EMBL/GenBank/DDBJ databases">
        <authorList>
            <person name="Varghese N."/>
            <person name="Submissions S."/>
        </authorList>
    </citation>
    <scope>NUCLEOTIDE SEQUENCE [LARGE SCALE GENOMIC DNA]</scope>
    <source>
        <strain evidence="4">DUS833</strain>
    </source>
</reference>
<keyword evidence="2" id="KW-1133">Transmembrane helix</keyword>
<evidence type="ECO:0000313" key="3">
    <source>
        <dbReference type="EMBL" id="SDR03795.1"/>
    </source>
</evidence>
<name>A0A1H1FSF4_9BURK</name>